<dbReference type="Proteomes" id="UP000313645">
    <property type="component" value="Unassembled WGS sequence"/>
</dbReference>
<dbReference type="EMBL" id="SJDL01000079">
    <property type="protein sequence ID" value="TBW46867.1"/>
    <property type="molecule type" value="Genomic_DNA"/>
</dbReference>
<gene>
    <name evidence="1" type="ORF">EZI54_23040</name>
</gene>
<proteinExistence type="predicted"/>
<organism evidence="1 2">
    <name type="scientific">Marinobacter halodurans</name>
    <dbReference type="NCBI Taxonomy" id="2528979"/>
    <lineage>
        <taxon>Bacteria</taxon>
        <taxon>Pseudomonadati</taxon>
        <taxon>Pseudomonadota</taxon>
        <taxon>Gammaproteobacteria</taxon>
        <taxon>Pseudomonadales</taxon>
        <taxon>Marinobacteraceae</taxon>
        <taxon>Marinobacter</taxon>
    </lineage>
</organism>
<name>A0ABY1ZDJ8_9GAMM</name>
<evidence type="ECO:0000313" key="1">
    <source>
        <dbReference type="EMBL" id="TBW46867.1"/>
    </source>
</evidence>
<protein>
    <submittedName>
        <fullName evidence="1">Uncharacterized protein</fullName>
    </submittedName>
</protein>
<reference evidence="1 2" key="1">
    <citation type="submission" date="2019-02" db="EMBL/GenBank/DDBJ databases">
        <title>Marinobacter halodurans sp. nov., a marine bacterium isolated from sea tidal flat.</title>
        <authorList>
            <person name="Yoo Y."/>
            <person name="Lee D.W."/>
            <person name="Kim B.S."/>
            <person name="Kim J.-J."/>
        </authorList>
    </citation>
    <scope>NUCLEOTIDE SEQUENCE [LARGE SCALE GENOMIC DNA]</scope>
    <source>
        <strain evidence="1 2">YJ-S3-2</strain>
    </source>
</reference>
<sequence>MFENQDPLAVESHLCMVEMRSPANLGPGMVKLWRLFPLDIPRTRESILYSEPTDNGYLFYLEAPAVHMEEQKGLFGNVVSREIVKYSWSARVQIRIGKKDDLMVFPAPLPDSSLTYDKNNEEHTKPDFSETDRVFWFDEKVVQRG</sequence>
<evidence type="ECO:0000313" key="2">
    <source>
        <dbReference type="Proteomes" id="UP000313645"/>
    </source>
</evidence>
<accession>A0ABY1ZDJ8</accession>
<keyword evidence="2" id="KW-1185">Reference proteome</keyword>
<comment type="caution">
    <text evidence="1">The sequence shown here is derived from an EMBL/GenBank/DDBJ whole genome shotgun (WGS) entry which is preliminary data.</text>
</comment>
<dbReference type="RefSeq" id="WP_131484210.1">
    <property type="nucleotide sequence ID" value="NZ_SJDL01000079.1"/>
</dbReference>